<feature type="signal peptide" evidence="3">
    <location>
        <begin position="1"/>
        <end position="16"/>
    </location>
</feature>
<gene>
    <name evidence="4" type="primary">C6H11orf24</name>
</gene>
<evidence type="ECO:0000256" key="2">
    <source>
        <dbReference type="SAM" id="Phobius"/>
    </source>
</evidence>
<dbReference type="RefSeq" id="XP_032919274.1">
    <property type="nucleotide sequence ID" value="XM_033063383.1"/>
</dbReference>
<reference evidence="4" key="2">
    <citation type="submission" date="2025-08" db="UniProtKB">
        <authorList>
            <consortium name="Ensembl"/>
        </authorList>
    </citation>
    <scope>IDENTIFICATION</scope>
</reference>
<accession>A0A8C3TNR7</accession>
<dbReference type="Proteomes" id="UP000694563">
    <property type="component" value="Chromosome 6"/>
</dbReference>
<dbReference type="OrthoDB" id="10071013at2759"/>
<keyword evidence="2" id="KW-1133">Transmembrane helix</keyword>
<dbReference type="AlphaFoldDB" id="A0A8C3TNR7"/>
<feature type="region of interest" description="Disordered" evidence="1">
    <location>
        <begin position="144"/>
        <end position="163"/>
    </location>
</feature>
<evidence type="ECO:0000256" key="1">
    <source>
        <dbReference type="SAM" id="MobiDB-lite"/>
    </source>
</evidence>
<proteinExistence type="predicted"/>
<feature type="transmembrane region" description="Helical" evidence="2">
    <location>
        <begin position="431"/>
        <end position="451"/>
    </location>
</feature>
<evidence type="ECO:0008006" key="6">
    <source>
        <dbReference type="Google" id="ProtNLM"/>
    </source>
</evidence>
<feature type="compositionally biased region" description="Polar residues" evidence="1">
    <location>
        <begin position="315"/>
        <end position="329"/>
    </location>
</feature>
<keyword evidence="2" id="KW-0812">Transmembrane</keyword>
<organism evidence="4 5">
    <name type="scientific">Catharus ustulatus</name>
    <name type="common">Russet-backed thrush</name>
    <name type="synonym">Hylocichla ustulatus</name>
    <dbReference type="NCBI Taxonomy" id="91951"/>
    <lineage>
        <taxon>Eukaryota</taxon>
        <taxon>Metazoa</taxon>
        <taxon>Chordata</taxon>
        <taxon>Craniata</taxon>
        <taxon>Vertebrata</taxon>
        <taxon>Euteleostomi</taxon>
        <taxon>Archelosauria</taxon>
        <taxon>Archosauria</taxon>
        <taxon>Dinosauria</taxon>
        <taxon>Saurischia</taxon>
        <taxon>Theropoda</taxon>
        <taxon>Coelurosauria</taxon>
        <taxon>Aves</taxon>
        <taxon>Neognathae</taxon>
        <taxon>Neoaves</taxon>
        <taxon>Telluraves</taxon>
        <taxon>Australaves</taxon>
        <taxon>Passeriformes</taxon>
        <taxon>Turdidae</taxon>
        <taxon>Catharus</taxon>
    </lineage>
</organism>
<feature type="region of interest" description="Disordered" evidence="1">
    <location>
        <begin position="315"/>
        <end position="336"/>
    </location>
</feature>
<reference evidence="4" key="1">
    <citation type="submission" date="2020-10" db="EMBL/GenBank/DDBJ databases">
        <title>Catharus ustulatus (Swainson's thrush) genome, bCatUst1, primary haplotype v2.</title>
        <authorList>
            <person name="Delmore K."/>
            <person name="Vafadar M."/>
            <person name="Formenti G."/>
            <person name="Chow W."/>
            <person name="Pelan S."/>
            <person name="Howe K."/>
            <person name="Rhie A."/>
            <person name="Mountcastle J."/>
            <person name="Haase B."/>
            <person name="Fedrigo O."/>
            <person name="Jarvis E.D."/>
        </authorList>
    </citation>
    <scope>NUCLEOTIDE SEQUENCE [LARGE SCALE GENOMIC DNA]</scope>
</reference>
<dbReference type="RefSeq" id="XP_032919273.1">
    <property type="nucleotide sequence ID" value="XM_033063382.1"/>
</dbReference>
<dbReference type="Ensembl" id="ENSCUST00005003241.1">
    <property type="protein sequence ID" value="ENSCUSP00005003078.1"/>
    <property type="gene ID" value="ENSCUSG00005002094.1"/>
</dbReference>
<feature type="compositionally biased region" description="Polar residues" evidence="1">
    <location>
        <begin position="226"/>
        <end position="248"/>
    </location>
</feature>
<evidence type="ECO:0000256" key="3">
    <source>
        <dbReference type="SAM" id="SignalP"/>
    </source>
</evidence>
<keyword evidence="5" id="KW-1185">Reference proteome</keyword>
<evidence type="ECO:0000313" key="4">
    <source>
        <dbReference type="Ensembl" id="ENSCUSP00005003078.1"/>
    </source>
</evidence>
<evidence type="ECO:0000313" key="5">
    <source>
        <dbReference type="Proteomes" id="UP000694563"/>
    </source>
</evidence>
<reference evidence="4" key="3">
    <citation type="submission" date="2025-09" db="UniProtKB">
        <authorList>
            <consortium name="Ensembl"/>
        </authorList>
    </citation>
    <scope>IDENTIFICATION</scope>
</reference>
<feature type="region of interest" description="Disordered" evidence="1">
    <location>
        <begin position="226"/>
        <end position="281"/>
    </location>
</feature>
<feature type="compositionally biased region" description="Polar residues" evidence="1">
    <location>
        <begin position="255"/>
        <end position="280"/>
    </location>
</feature>
<dbReference type="CTD" id="125637697"/>
<feature type="region of interest" description="Disordered" evidence="1">
    <location>
        <begin position="186"/>
        <end position="209"/>
    </location>
</feature>
<feature type="chain" id="PRO_5034274920" description="MANSC domain-containing protein" evidence="3">
    <location>
        <begin position="17"/>
        <end position="478"/>
    </location>
</feature>
<dbReference type="RefSeq" id="XP_032919272.1">
    <property type="nucleotide sequence ID" value="XM_033063381.1"/>
</dbReference>
<protein>
    <recommendedName>
        <fullName evidence="6">MANSC domain-containing protein</fullName>
    </recommendedName>
</protein>
<dbReference type="GeneID" id="116998057"/>
<dbReference type="InterPro" id="IPR041056">
    <property type="entry name" value="DUF5585"/>
</dbReference>
<sequence>MWTAIVFFLLISICICEHRFSVLKGRGVHIVQINRLTSEEQCRQACQSPGASGSHHCNRSVPYQNHCLLLQCHQLSVCQNAGEQDIKDLLAEIVSGKWETALFQHQSHLQKTERMLHARIDGRSVENTFSLTAQTHNIHLRDLPGDEKTDVAASTRQPSASNATTTAPAIIANITHATFSTTYETTAKASNTPGGSNTITKATSSSTFPYPQANISTPYSSNVSQMVTTSQKSGNSSSVPVLSPTSALPTVASEAGTQAQQPTPGATSASAPHPDNSTTAGADLKSLITTLTSPILQDAGTSSTPFTRATASILTETSHSMNPVHTSTLPDLKPEANTTTASLNESTSILGSTRGAMALTTASTVATTTEHGMKSTSDVFSTTTAPTDAAKTTDATKTTASGLTETQDTDNEYLLVAAEPLTQYLVDKSSLLAVLLVGMFFFITVIVLFLMQAYESYKKKDYTQVDYLINGMYVDSEM</sequence>
<dbReference type="Pfam" id="PF17823">
    <property type="entry name" value="DUF5585"/>
    <property type="match status" value="1"/>
</dbReference>
<keyword evidence="3" id="KW-0732">Signal</keyword>
<name>A0A8C3TNR7_CATUS</name>
<keyword evidence="2" id="KW-0472">Membrane</keyword>